<gene>
    <name evidence="1" type="ORF">HHL09_25765</name>
</gene>
<dbReference type="KEGG" id="luo:HHL09_25765"/>
<dbReference type="Proteomes" id="UP000501812">
    <property type="component" value="Chromosome"/>
</dbReference>
<organism evidence="1 2">
    <name type="scientific">Luteolibacter luteus</name>
    <dbReference type="NCBI Taxonomy" id="2728835"/>
    <lineage>
        <taxon>Bacteria</taxon>
        <taxon>Pseudomonadati</taxon>
        <taxon>Verrucomicrobiota</taxon>
        <taxon>Verrucomicrobiia</taxon>
        <taxon>Verrucomicrobiales</taxon>
        <taxon>Verrucomicrobiaceae</taxon>
        <taxon>Luteolibacter</taxon>
    </lineage>
</organism>
<dbReference type="InterPro" id="IPR010296">
    <property type="entry name" value="DUF899_thioredox"/>
</dbReference>
<reference evidence="1 2" key="1">
    <citation type="submission" date="2020-04" db="EMBL/GenBank/DDBJ databases">
        <title>Luteolibacter sp. G-1-1-1 isolated from soil.</title>
        <authorList>
            <person name="Dahal R.H."/>
        </authorList>
    </citation>
    <scope>NUCLEOTIDE SEQUENCE [LARGE SCALE GENOMIC DNA]</scope>
    <source>
        <strain evidence="1 2">G-1-1-1</strain>
    </source>
</reference>
<dbReference type="EMBL" id="CP051774">
    <property type="protein sequence ID" value="QJE99042.1"/>
    <property type="molecule type" value="Genomic_DNA"/>
</dbReference>
<evidence type="ECO:0000313" key="2">
    <source>
        <dbReference type="Proteomes" id="UP000501812"/>
    </source>
</evidence>
<dbReference type="AlphaFoldDB" id="A0A858RQ77"/>
<keyword evidence="2" id="KW-1185">Reference proteome</keyword>
<dbReference type="Pfam" id="PF05988">
    <property type="entry name" value="DUF899"/>
    <property type="match status" value="1"/>
</dbReference>
<evidence type="ECO:0000313" key="1">
    <source>
        <dbReference type="EMBL" id="QJE99042.1"/>
    </source>
</evidence>
<sequence>MSTNATLSGSRALGRNHQIVSEQEWIAARKLLLEKEKESFRVRDQLAEARRALPWVKVEKDYVFEGPQGKVKLADLFAGHSQLLVYHFMFGPDWKEGCPSCSFVSDHFAGSLPHLAARDVSLAVVSRAPFAKIAEFKKRMGWDFTWVSSYGGDFNGDYHVSFSDEQLAKGKVDYNYTLQEFPSAEAPGISVFYKDEDGSIYHTYSSYDRGVETVMSTYAILDLMPKGRDEGSFDFPMAWVRYHDAYETNEFADADKPYWPDAVGAPSSPSSSSSCGCK</sequence>
<proteinExistence type="predicted"/>
<name>A0A858RQ77_9BACT</name>
<dbReference type="RefSeq" id="WP_169457528.1">
    <property type="nucleotide sequence ID" value="NZ_CP051774.1"/>
</dbReference>
<protein>
    <submittedName>
        <fullName evidence="1">DUF899 domain-containing protein</fullName>
    </submittedName>
</protein>
<dbReference type="Gene3D" id="3.40.30.10">
    <property type="entry name" value="Glutaredoxin"/>
    <property type="match status" value="1"/>
</dbReference>
<dbReference type="SUPFAM" id="SSF52833">
    <property type="entry name" value="Thioredoxin-like"/>
    <property type="match status" value="1"/>
</dbReference>
<accession>A0A858RQ77</accession>
<dbReference type="InterPro" id="IPR036249">
    <property type="entry name" value="Thioredoxin-like_sf"/>
</dbReference>